<evidence type="ECO:0000259" key="1">
    <source>
        <dbReference type="Pfam" id="PF04986"/>
    </source>
</evidence>
<proteinExistence type="predicted"/>
<dbReference type="Proteomes" id="UP000288388">
    <property type="component" value="Unassembled WGS sequence"/>
</dbReference>
<evidence type="ECO:0000313" key="3">
    <source>
        <dbReference type="EMBL" id="RVU92540.1"/>
    </source>
</evidence>
<dbReference type="GO" id="GO:0003677">
    <property type="term" value="F:DNA binding"/>
    <property type="evidence" value="ECO:0007669"/>
    <property type="project" value="InterPro"/>
</dbReference>
<protein>
    <submittedName>
        <fullName evidence="3">Transposase</fullName>
    </submittedName>
</protein>
<feature type="domain" description="Transposase IS801/IS1294" evidence="1">
    <location>
        <begin position="144"/>
        <end position="314"/>
    </location>
</feature>
<sequence>MKPNILHAIFFDEYQNWEKFNQRYTRRIRSVVKREVKKFRDCGDLKKGYRLFVCEGCHDVKKVAFRCKGKFCPTCATGESQRWAEVAANDLFTVTHRHVIFTIDEGLREIFLKEKYRKELLKGLMDEAARILLDFFRKHHIQAGVVATVHTFGSQLEYNPHVHLVVTMGGLTKDGKWKDYDYFPFAMLRKYWQNAVLKLIRRTLSQWDKARVQPLLQAAYTKNAEGFYVHAPKRSRTSLKKILEYISRYMKRGPIALNRILLYDGKIVMFQYHDKRTNTDKIKTMSAEEFIGALIRHIPENQFKTIRRYGIYSRRIKTIMKKVLSNYQKEIQRMLVNVKKALKPKSWCERIAEEFGVNPLECTRCGEYYEFSGVSVSKNGRLVVKYAKNKESERFMREENKKIGEEASKRKYEKEKEAAFKKLRFQWSGSLHLS</sequence>
<dbReference type="RefSeq" id="WP_127979778.1">
    <property type="nucleotide sequence ID" value="NZ_RYZS01000002.1"/>
</dbReference>
<dbReference type="GO" id="GO:0004803">
    <property type="term" value="F:transposase activity"/>
    <property type="evidence" value="ECO:0007669"/>
    <property type="project" value="InterPro"/>
</dbReference>
<accession>A0A437UFX2</accession>
<dbReference type="GO" id="GO:0006313">
    <property type="term" value="P:DNA transposition"/>
    <property type="evidence" value="ECO:0007669"/>
    <property type="project" value="InterPro"/>
</dbReference>
<evidence type="ECO:0000259" key="2">
    <source>
        <dbReference type="Pfam" id="PF14319"/>
    </source>
</evidence>
<dbReference type="InterPro" id="IPR026889">
    <property type="entry name" value="Zn_Tnp"/>
</dbReference>
<dbReference type="InterPro" id="IPR007069">
    <property type="entry name" value="Transposase_32"/>
</dbReference>
<dbReference type="Pfam" id="PF04986">
    <property type="entry name" value="Y2_Tnp"/>
    <property type="match status" value="1"/>
</dbReference>
<feature type="domain" description="Transposase zinc-binding" evidence="2">
    <location>
        <begin position="15"/>
        <end position="103"/>
    </location>
</feature>
<name>A0A437UFX2_ENTAV</name>
<reference evidence="3 4" key="1">
    <citation type="submission" date="2018-12" db="EMBL/GenBank/DDBJ databases">
        <title>A novel vanA-carrying plasmid in a clinical isolate of Enterococcus avium.</title>
        <authorList>
            <person name="Bernasconi O.J."/>
            <person name="Luzzaro F."/>
            <person name="Endimiani A."/>
        </authorList>
    </citation>
    <scope>NUCLEOTIDE SEQUENCE [LARGE SCALE GENOMIC DNA]</scope>
    <source>
        <strain evidence="3 4">LC0559/18</strain>
    </source>
</reference>
<evidence type="ECO:0000313" key="4">
    <source>
        <dbReference type="Proteomes" id="UP000288388"/>
    </source>
</evidence>
<dbReference type="AlphaFoldDB" id="A0A437UFX2"/>
<dbReference type="EMBL" id="RYZS01000002">
    <property type="protein sequence ID" value="RVU92540.1"/>
    <property type="molecule type" value="Genomic_DNA"/>
</dbReference>
<dbReference type="PANTHER" id="PTHR37023">
    <property type="entry name" value="TRANSPOSASE"/>
    <property type="match status" value="1"/>
</dbReference>
<gene>
    <name evidence="3" type="ORF">EK398_18665</name>
</gene>
<comment type="caution">
    <text evidence="3">The sequence shown here is derived from an EMBL/GenBank/DDBJ whole genome shotgun (WGS) entry which is preliminary data.</text>
</comment>
<dbReference type="Pfam" id="PF14319">
    <property type="entry name" value="Zn_Tnp_IS91"/>
    <property type="match status" value="1"/>
</dbReference>
<organism evidence="3 4">
    <name type="scientific">Enterococcus avium</name>
    <name type="common">Streptococcus avium</name>
    <dbReference type="NCBI Taxonomy" id="33945"/>
    <lineage>
        <taxon>Bacteria</taxon>
        <taxon>Bacillati</taxon>
        <taxon>Bacillota</taxon>
        <taxon>Bacilli</taxon>
        <taxon>Lactobacillales</taxon>
        <taxon>Enterococcaceae</taxon>
        <taxon>Enterococcus</taxon>
    </lineage>
</organism>
<dbReference type="PANTHER" id="PTHR37023:SF1">
    <property type="entry name" value="ISSOD25 TRANSPOSASE TNPA_ISSOD25"/>
    <property type="match status" value="1"/>
</dbReference>